<name>A0ABX1R958_9PSEU</name>
<proteinExistence type="predicted"/>
<sequence length="99" mass="10940">MDRTDDVLRRHADRIEGYGRSLVDAAARMRDAGGRDQAQMLPSDPSEQACWDAFRAELDDAERLPDEAAREEARQLAGINLSMCLIRVPPPGPIEPPGL</sequence>
<reference evidence="1 2" key="1">
    <citation type="submission" date="2020-04" db="EMBL/GenBank/DDBJ databases">
        <authorList>
            <person name="Klaysubun C."/>
            <person name="Duangmal K."/>
            <person name="Lipun K."/>
        </authorList>
    </citation>
    <scope>NUCLEOTIDE SEQUENCE [LARGE SCALE GENOMIC DNA]</scope>
    <source>
        <strain evidence="1 2">JCM 11839</strain>
    </source>
</reference>
<keyword evidence="2" id="KW-1185">Reference proteome</keyword>
<gene>
    <name evidence="1" type="ORF">HF577_04695</name>
</gene>
<organism evidence="1 2">
    <name type="scientific">Pseudonocardia xinjiangensis</name>
    <dbReference type="NCBI Taxonomy" id="75289"/>
    <lineage>
        <taxon>Bacteria</taxon>
        <taxon>Bacillati</taxon>
        <taxon>Actinomycetota</taxon>
        <taxon>Actinomycetes</taxon>
        <taxon>Pseudonocardiales</taxon>
        <taxon>Pseudonocardiaceae</taxon>
        <taxon>Pseudonocardia</taxon>
    </lineage>
</organism>
<dbReference type="EMBL" id="JAAXKY010000008">
    <property type="protein sequence ID" value="NMH76404.1"/>
    <property type="molecule type" value="Genomic_DNA"/>
</dbReference>
<accession>A0ABX1R958</accession>
<dbReference type="Proteomes" id="UP001296706">
    <property type="component" value="Unassembled WGS sequence"/>
</dbReference>
<evidence type="ECO:0000313" key="1">
    <source>
        <dbReference type="EMBL" id="NMH76404.1"/>
    </source>
</evidence>
<protein>
    <submittedName>
        <fullName evidence="1">Uncharacterized protein</fullName>
    </submittedName>
</protein>
<evidence type="ECO:0000313" key="2">
    <source>
        <dbReference type="Proteomes" id="UP001296706"/>
    </source>
</evidence>
<comment type="caution">
    <text evidence="1">The sequence shown here is derived from an EMBL/GenBank/DDBJ whole genome shotgun (WGS) entry which is preliminary data.</text>
</comment>
<dbReference type="RefSeq" id="WP_169394483.1">
    <property type="nucleotide sequence ID" value="NZ_BAAAJH010000008.1"/>
</dbReference>